<dbReference type="GO" id="GO:0005524">
    <property type="term" value="F:ATP binding"/>
    <property type="evidence" value="ECO:0007669"/>
    <property type="project" value="UniProtKB-UniRule"/>
</dbReference>
<organism evidence="13 14">
    <name type="scientific">Micromonospora aurantiaca</name>
    <name type="common">nom. illeg.</name>
    <dbReference type="NCBI Taxonomy" id="47850"/>
    <lineage>
        <taxon>Bacteria</taxon>
        <taxon>Bacillati</taxon>
        <taxon>Actinomycetota</taxon>
        <taxon>Actinomycetes</taxon>
        <taxon>Micromonosporales</taxon>
        <taxon>Micromonosporaceae</taxon>
        <taxon>Micromonospora</taxon>
    </lineage>
</organism>
<proteinExistence type="inferred from homology"/>
<dbReference type="PROSITE" id="PS51198">
    <property type="entry name" value="UVRD_HELICASE_ATP_BIND"/>
    <property type="match status" value="1"/>
</dbReference>
<sequence length="616" mass="67291">MITPLGLTPGLTRELDALNDGQRAAALHAGNLVVLAGPGSGKTRTLVAKAAYLLETQIPPRRGLAAITYTRHAAQEISRRLDRLGVRTGRRLTANTLHSWCLNAILRPYGPLVGIPAPGPGSVIDDRSDEWVALLQECLDGAGVGATARYERHAIVRIRRRLAAGVPEDTRDPVVAAAILFDQRLTQRGQFDFDLMIARSLQLLRGSDRATRLVAARYPWLLVDEYQDLGPVLHTLVGHLHDTAGVSVAAFGDPDQTIMGFTGADPAYLLELADREDFDHSPLVINYRCGKAIIAASHATVDGHRAHQPDPRRTDPGVIEPIAVAGGLADHARLVLSKIDELAAEDVPFHHIAIFYPRKGQLLNELVKALDSSIFEYIHEGDQRLPDGDLADFVRDCAARAVGGPQPVGYTDVDHASAIPTIHDLANDYRSLIDASGIGRPGGHVVERMLSRSLQAVEPDHDLRTWLGQLIEHMDLDAVARTSPQLRDRAAIGALHDAASRHELTVGDIAGALRTGKVTLTTYHAAKGREWDFILMPGLVDGIMPFRKWSQRHGRHMETPSDQFEQDRRAFYVGLTRAKQAAVLIYGEHWETGWGAENRYGVSPFVKAVLAKMGST</sequence>
<comment type="catalytic activity">
    <reaction evidence="8">
        <text>Couples ATP hydrolysis with the unwinding of duplex DNA by translocating in the 3'-5' direction.</text>
        <dbReference type="EC" id="5.6.2.4"/>
    </reaction>
</comment>
<evidence type="ECO:0000256" key="3">
    <source>
        <dbReference type="ARBA" id="ARBA00022801"/>
    </source>
</evidence>
<dbReference type="GO" id="GO:0043138">
    <property type="term" value="F:3'-5' DNA helicase activity"/>
    <property type="evidence" value="ECO:0007669"/>
    <property type="project" value="UniProtKB-EC"/>
</dbReference>
<keyword evidence="4 11" id="KW-0347">Helicase</keyword>
<reference evidence="13 14" key="1">
    <citation type="submission" date="2018-07" db="EMBL/GenBank/DDBJ databases">
        <authorList>
            <person name="Ye Y."/>
        </authorList>
    </citation>
    <scope>NUCLEOTIDE SEQUENCE [LARGE SCALE GENOMIC DNA]</scope>
    <source>
        <strain evidence="14">H14(2018)</strain>
    </source>
</reference>
<dbReference type="CDD" id="cd17932">
    <property type="entry name" value="DEXQc_UvrD"/>
    <property type="match status" value="1"/>
</dbReference>
<dbReference type="PANTHER" id="PTHR11070">
    <property type="entry name" value="UVRD / RECB / PCRA DNA HELICASE FAMILY MEMBER"/>
    <property type="match status" value="1"/>
</dbReference>
<evidence type="ECO:0000259" key="12">
    <source>
        <dbReference type="PROSITE" id="PS51198"/>
    </source>
</evidence>
<name>A0A6N3K7B9_9ACTN</name>
<evidence type="ECO:0000256" key="4">
    <source>
        <dbReference type="ARBA" id="ARBA00022806"/>
    </source>
</evidence>
<dbReference type="Proteomes" id="UP000253958">
    <property type="component" value="Chromosome"/>
</dbReference>
<dbReference type="Pfam" id="PF13361">
    <property type="entry name" value="UvrD_C"/>
    <property type="match status" value="1"/>
</dbReference>
<dbReference type="SUPFAM" id="SSF52540">
    <property type="entry name" value="P-loop containing nucleoside triphosphate hydrolases"/>
    <property type="match status" value="1"/>
</dbReference>
<evidence type="ECO:0000256" key="10">
    <source>
        <dbReference type="ARBA" id="ARBA00048988"/>
    </source>
</evidence>
<keyword evidence="7" id="KW-0413">Isomerase</keyword>
<dbReference type="Gene3D" id="3.40.50.300">
    <property type="entry name" value="P-loop containing nucleotide triphosphate hydrolases"/>
    <property type="match status" value="2"/>
</dbReference>
<dbReference type="InterPro" id="IPR027417">
    <property type="entry name" value="P-loop_NTPase"/>
</dbReference>
<evidence type="ECO:0000256" key="9">
    <source>
        <dbReference type="ARBA" id="ARBA00034808"/>
    </source>
</evidence>
<comment type="similarity">
    <text evidence="1">Belongs to the helicase family. UvrD subfamily.</text>
</comment>
<reference evidence="13 14" key="2">
    <citation type="submission" date="2018-08" db="EMBL/GenBank/DDBJ databases">
        <title>Streptomyces kandeliansis sp. nov., an endophytic bacterium isolated from mangrove plant.</title>
        <authorList>
            <person name="Wang R."/>
        </authorList>
    </citation>
    <scope>NUCLEOTIDE SEQUENCE [LARGE SCALE GENOMIC DNA]</scope>
    <source>
        <strain evidence="14">H14(2018)</strain>
    </source>
</reference>
<feature type="domain" description="UvrD-like helicase ATP-binding" evidence="12">
    <location>
        <begin position="15"/>
        <end position="290"/>
    </location>
</feature>
<dbReference type="InterPro" id="IPR014017">
    <property type="entry name" value="DNA_helicase_UvrD-like_C"/>
</dbReference>
<evidence type="ECO:0000313" key="13">
    <source>
        <dbReference type="EMBL" id="AXH93562.1"/>
    </source>
</evidence>
<protein>
    <recommendedName>
        <fullName evidence="9">DNA 3'-5' helicase</fullName>
        <ecNumber evidence="9">5.6.2.4</ecNumber>
    </recommendedName>
</protein>
<evidence type="ECO:0000256" key="1">
    <source>
        <dbReference type="ARBA" id="ARBA00009922"/>
    </source>
</evidence>
<dbReference type="InterPro" id="IPR000212">
    <property type="entry name" value="DNA_helicase_UvrD/REP"/>
</dbReference>
<evidence type="ECO:0000256" key="8">
    <source>
        <dbReference type="ARBA" id="ARBA00034617"/>
    </source>
</evidence>
<evidence type="ECO:0000256" key="2">
    <source>
        <dbReference type="ARBA" id="ARBA00022741"/>
    </source>
</evidence>
<dbReference type="EMBL" id="CP031263">
    <property type="protein sequence ID" value="AXH93562.1"/>
    <property type="molecule type" value="Genomic_DNA"/>
</dbReference>
<dbReference type="AlphaFoldDB" id="A0A6N3K7B9"/>
<keyword evidence="2 11" id="KW-0547">Nucleotide-binding</keyword>
<dbReference type="Pfam" id="PF00580">
    <property type="entry name" value="UvrD-helicase"/>
    <property type="match status" value="1"/>
</dbReference>
<evidence type="ECO:0000313" key="14">
    <source>
        <dbReference type="Proteomes" id="UP000253958"/>
    </source>
</evidence>
<evidence type="ECO:0000256" key="6">
    <source>
        <dbReference type="ARBA" id="ARBA00023125"/>
    </source>
</evidence>
<dbReference type="RefSeq" id="WP_114920831.1">
    <property type="nucleotide sequence ID" value="NZ_CP031263.1"/>
</dbReference>
<gene>
    <name evidence="13" type="ORF">DVH21_28595</name>
</gene>
<dbReference type="InterPro" id="IPR014016">
    <property type="entry name" value="UvrD-like_ATP-bd"/>
</dbReference>
<evidence type="ECO:0000256" key="5">
    <source>
        <dbReference type="ARBA" id="ARBA00022840"/>
    </source>
</evidence>
<evidence type="ECO:0000256" key="11">
    <source>
        <dbReference type="PROSITE-ProRule" id="PRU00560"/>
    </source>
</evidence>
<dbReference type="EC" id="5.6.2.4" evidence="9"/>
<keyword evidence="6" id="KW-0238">DNA-binding</keyword>
<dbReference type="Gene3D" id="1.10.10.160">
    <property type="match status" value="1"/>
</dbReference>
<dbReference type="PANTHER" id="PTHR11070:SF2">
    <property type="entry name" value="ATP-DEPENDENT DNA HELICASE SRS2"/>
    <property type="match status" value="1"/>
</dbReference>
<dbReference type="GO" id="GO:0000725">
    <property type="term" value="P:recombinational repair"/>
    <property type="evidence" value="ECO:0007669"/>
    <property type="project" value="TreeGrafter"/>
</dbReference>
<dbReference type="InterPro" id="IPR013986">
    <property type="entry name" value="DExx_box_DNA_helicase_dom_sf"/>
</dbReference>
<feature type="binding site" evidence="11">
    <location>
        <begin position="36"/>
        <end position="43"/>
    </location>
    <ligand>
        <name>ATP</name>
        <dbReference type="ChEBI" id="CHEBI:30616"/>
    </ligand>
</feature>
<dbReference type="GO" id="GO:0003677">
    <property type="term" value="F:DNA binding"/>
    <property type="evidence" value="ECO:0007669"/>
    <property type="project" value="UniProtKB-KW"/>
</dbReference>
<comment type="catalytic activity">
    <reaction evidence="10">
        <text>ATP + H2O = ADP + phosphate + H(+)</text>
        <dbReference type="Rhea" id="RHEA:13065"/>
        <dbReference type="ChEBI" id="CHEBI:15377"/>
        <dbReference type="ChEBI" id="CHEBI:15378"/>
        <dbReference type="ChEBI" id="CHEBI:30616"/>
        <dbReference type="ChEBI" id="CHEBI:43474"/>
        <dbReference type="ChEBI" id="CHEBI:456216"/>
        <dbReference type="EC" id="5.6.2.4"/>
    </reaction>
</comment>
<dbReference type="GO" id="GO:0016787">
    <property type="term" value="F:hydrolase activity"/>
    <property type="evidence" value="ECO:0007669"/>
    <property type="project" value="UniProtKB-UniRule"/>
</dbReference>
<keyword evidence="3 11" id="KW-0378">Hydrolase</keyword>
<evidence type="ECO:0000256" key="7">
    <source>
        <dbReference type="ARBA" id="ARBA00023235"/>
    </source>
</evidence>
<accession>A0A6N3K7B9</accession>
<keyword evidence="5 11" id="KW-0067">ATP-binding</keyword>